<keyword evidence="4" id="KW-1133">Transmembrane helix</keyword>
<evidence type="ECO:0000256" key="1">
    <source>
        <dbReference type="ARBA" id="ARBA00022737"/>
    </source>
</evidence>
<reference evidence="5 6" key="1">
    <citation type="journal article" date="2023" name="BMC Biol.">
        <title>The compact genome of the sponge Oopsacas minuta (Hexactinellida) is lacking key metazoan core genes.</title>
        <authorList>
            <person name="Santini S."/>
            <person name="Schenkelaars Q."/>
            <person name="Jourda C."/>
            <person name="Duchesne M."/>
            <person name="Belahbib H."/>
            <person name="Rocher C."/>
            <person name="Selva M."/>
            <person name="Riesgo A."/>
            <person name="Vervoort M."/>
            <person name="Leys S.P."/>
            <person name="Kodjabachian L."/>
            <person name="Le Bivic A."/>
            <person name="Borchiellini C."/>
            <person name="Claverie J.M."/>
            <person name="Renard E."/>
        </authorList>
    </citation>
    <scope>NUCLEOTIDE SEQUENCE [LARGE SCALE GENOMIC DNA]</scope>
    <source>
        <strain evidence="5">SPO-2</strain>
    </source>
</reference>
<evidence type="ECO:0000256" key="3">
    <source>
        <dbReference type="PROSITE-ProRule" id="PRU00023"/>
    </source>
</evidence>
<dbReference type="Gene3D" id="1.25.40.20">
    <property type="entry name" value="Ankyrin repeat-containing domain"/>
    <property type="match status" value="4"/>
</dbReference>
<feature type="repeat" description="ANK" evidence="3">
    <location>
        <begin position="501"/>
        <end position="533"/>
    </location>
</feature>
<evidence type="ECO:0000256" key="2">
    <source>
        <dbReference type="ARBA" id="ARBA00023043"/>
    </source>
</evidence>
<keyword evidence="4" id="KW-0812">Transmembrane</keyword>
<dbReference type="PANTHER" id="PTHR24198">
    <property type="entry name" value="ANKYRIN REPEAT AND PROTEIN KINASE DOMAIN-CONTAINING PROTEIN"/>
    <property type="match status" value="1"/>
</dbReference>
<keyword evidence="6" id="KW-1185">Reference proteome</keyword>
<feature type="transmembrane region" description="Helical" evidence="4">
    <location>
        <begin position="707"/>
        <end position="727"/>
    </location>
</feature>
<dbReference type="Proteomes" id="UP001165289">
    <property type="component" value="Unassembled WGS sequence"/>
</dbReference>
<evidence type="ECO:0000313" key="5">
    <source>
        <dbReference type="EMBL" id="KAI6660692.1"/>
    </source>
</evidence>
<evidence type="ECO:0000256" key="4">
    <source>
        <dbReference type="SAM" id="Phobius"/>
    </source>
</evidence>
<feature type="transmembrane region" description="Helical" evidence="4">
    <location>
        <begin position="996"/>
        <end position="1018"/>
    </location>
</feature>
<feature type="repeat" description="ANK" evidence="3">
    <location>
        <begin position="468"/>
        <end position="500"/>
    </location>
</feature>
<accession>A0AAV7KHC6</accession>
<feature type="repeat" description="ANK" evidence="3">
    <location>
        <begin position="333"/>
        <end position="357"/>
    </location>
</feature>
<dbReference type="InterPro" id="IPR036770">
    <property type="entry name" value="Ankyrin_rpt-contain_sf"/>
</dbReference>
<feature type="transmembrane region" description="Helical" evidence="4">
    <location>
        <begin position="864"/>
        <end position="882"/>
    </location>
</feature>
<gene>
    <name evidence="5" type="ORF">LOD99_10303</name>
</gene>
<dbReference type="EMBL" id="JAKMXF010000028">
    <property type="protein sequence ID" value="KAI6660692.1"/>
    <property type="molecule type" value="Genomic_DNA"/>
</dbReference>
<dbReference type="PANTHER" id="PTHR24198:SF165">
    <property type="entry name" value="ANKYRIN REPEAT-CONTAINING PROTEIN-RELATED"/>
    <property type="match status" value="1"/>
</dbReference>
<dbReference type="AlphaFoldDB" id="A0AAV7KHC6"/>
<comment type="caution">
    <text evidence="5">The sequence shown here is derived from an EMBL/GenBank/DDBJ whole genome shotgun (WGS) entry which is preliminary data.</text>
</comment>
<feature type="repeat" description="ANK" evidence="3">
    <location>
        <begin position="101"/>
        <end position="133"/>
    </location>
</feature>
<dbReference type="InterPro" id="IPR002110">
    <property type="entry name" value="Ankyrin_rpt"/>
</dbReference>
<keyword evidence="2 3" id="KW-0040">ANK repeat</keyword>
<protein>
    <submittedName>
        <fullName evidence="5">Serine/threonine-protein phosphatase 6</fullName>
    </submittedName>
</protein>
<sequence length="1179" mass="133616">MAFSKGQCLGYLSEAHAPFKKHQFVLLNSLSADPVKVTSLTDSKVSKDVSRNKISLLEDTTLVLKSDSPLSAEKFITQLIEIGRTQLFDVAFQQNIISHAEKVHILHLAANKGSSALFSYLLEKFPDINLQDRDSNDNNLIHAAVTNTAHPDVLDILLKRYTNDKTARDDASDNSDSSDSYAVNDVLYQKNYARLTPLLLAIKENCPNSVRKLIAACCSMRIGLDKDDKTAVHYAARLNRAECLEIMSNVEDDNLEDYKKILVLKNKLKLIPVMLAEDTASIKILLKHFDIEKVVSDELGSILHWASGNDNMNLVRVLLSLDNPAKVNKKNGKGFTPLKISAKRGFARIVEVLLKEGDADPDFIGKEVGFTALNNAAQYGQLEAVKVLVDNGASLSQENMTNTALHSAVYGGQAEITKYFLKDCEMNPDILNNAKRPPLFQAISENHPDCLKLLLEHNATLTTPVDTKNSTPLHLAVEKGETQLVKLLLDHGARPEESNTDGITPLILTTKEDHASLIPLLMSYGIALAKVDNSKNTVFHHAAINGATNCVDYLVKRMQKMSGVTQTFQIYKNKNSDNKTAFDIALEKHQESVLATFIKYAPENFFTENSKCLHQMYEKKMYATMKAIFDTMAKRDTFASDDDDDDEMTVTVEFLDSNELGQYPRDKGYNHMIPSLLHKMLNCPEVTLKYHPIVNIVVNKKLVIYRWWYILSFIFFIFFLLSLGYALIQASYVCDDQLLQYTDPYNIVRLCCEIFCILCWMLFFVDELIEFIIEWVQKRHERRNSKDTMETIRISKSEGTGAFKVLFKCFQKVSNYSKLFESFDRLLFYFPSAVFEYIFGFNIVDFAALVCFVILVALRIAGSYIQWTFASFTFILFALRLFKYTRIIPSLGAYVRSVFRVFVRDIPRFIVIVLILSISYLGGIHLAARQQPQFSSMQTVSLNQEVCTNRSFSQLLWFNDAKTLNYDLRKPIISSIIFLLDGGPGNVEDDLLNVNIVFVILYIIFAFSIIVVLLNILIAQLSETYSEIIKTNEFHYKMELVVNLELKSNLAFITGKFLRKYNTINKLEIPVSIWENLKTTCPGKSMEQQVDEINDKLRSSEMIIKEEALKAIHNQEWIQGKISTICDFISDSSDKSAQFGKGSSSDPMTFARISVVENKMNSLEKKIDRILTAIQAKSE</sequence>
<feature type="repeat" description="ANK" evidence="3">
    <location>
        <begin position="368"/>
        <end position="400"/>
    </location>
</feature>
<dbReference type="PROSITE" id="PS50297">
    <property type="entry name" value="ANK_REP_REGION"/>
    <property type="match status" value="3"/>
</dbReference>
<feature type="transmembrane region" description="Helical" evidence="4">
    <location>
        <begin position="747"/>
        <end position="773"/>
    </location>
</feature>
<dbReference type="SMART" id="SM00248">
    <property type="entry name" value="ANK"/>
    <property type="match status" value="13"/>
</dbReference>
<proteinExistence type="predicted"/>
<keyword evidence="1" id="KW-0677">Repeat</keyword>
<keyword evidence="4" id="KW-0472">Membrane</keyword>
<evidence type="ECO:0000313" key="6">
    <source>
        <dbReference type="Proteomes" id="UP001165289"/>
    </source>
</evidence>
<dbReference type="SUPFAM" id="SSF48403">
    <property type="entry name" value="Ankyrin repeat"/>
    <property type="match status" value="3"/>
</dbReference>
<dbReference type="PROSITE" id="PS50088">
    <property type="entry name" value="ANK_REPEAT"/>
    <property type="match status" value="5"/>
</dbReference>
<feature type="transmembrane region" description="Helical" evidence="4">
    <location>
        <begin position="909"/>
        <end position="928"/>
    </location>
</feature>
<organism evidence="5 6">
    <name type="scientific">Oopsacas minuta</name>
    <dbReference type="NCBI Taxonomy" id="111878"/>
    <lineage>
        <taxon>Eukaryota</taxon>
        <taxon>Metazoa</taxon>
        <taxon>Porifera</taxon>
        <taxon>Hexactinellida</taxon>
        <taxon>Hexasterophora</taxon>
        <taxon>Lyssacinosida</taxon>
        <taxon>Leucopsacidae</taxon>
        <taxon>Oopsacas</taxon>
    </lineage>
</organism>
<feature type="transmembrane region" description="Helical" evidence="4">
    <location>
        <begin position="826"/>
        <end position="858"/>
    </location>
</feature>
<dbReference type="Pfam" id="PF12796">
    <property type="entry name" value="Ank_2"/>
    <property type="match status" value="2"/>
</dbReference>
<name>A0AAV7KHC6_9METZ</name>